<dbReference type="PANTHER" id="PTHR31919">
    <property type="entry name" value="ZINC FINGERS AND HOMEOBOXES PROTEIN 1, ISOFORM 2"/>
    <property type="match status" value="1"/>
</dbReference>
<dbReference type="RefSeq" id="XP_032817322.1">
    <property type="nucleotide sequence ID" value="XM_032961431.1"/>
</dbReference>
<name>A0AAJ7TIT0_PETMA</name>
<feature type="region of interest" description="Disordered" evidence="1">
    <location>
        <begin position="187"/>
        <end position="218"/>
    </location>
</feature>
<evidence type="ECO:0000313" key="3">
    <source>
        <dbReference type="RefSeq" id="XP_032817322.1"/>
    </source>
</evidence>
<dbReference type="AlphaFoldDB" id="A0AAJ7TIT0"/>
<dbReference type="InterPro" id="IPR041404">
    <property type="entry name" value="DUF5588"/>
</dbReference>
<proteinExistence type="predicted"/>
<evidence type="ECO:0000313" key="2">
    <source>
        <dbReference type="Proteomes" id="UP001318040"/>
    </source>
</evidence>
<dbReference type="InterPro" id="IPR011990">
    <property type="entry name" value="TPR-like_helical_dom_sf"/>
</dbReference>
<keyword evidence="2" id="KW-1185">Reference proteome</keyword>
<dbReference type="PANTHER" id="PTHR31919:SF1">
    <property type="entry name" value="ZINC FINGERS AND HOMEOBOXES PROTEIN 1, ISOFORM 2"/>
    <property type="match status" value="1"/>
</dbReference>
<dbReference type="CTD" id="116946491"/>
<sequence>MEEFAFSESLFAAERPRRRNGPDVSGYSAKLCEAQWFESRDVDARCRDDSERLTLHKFRGDAAYRARDYAAALGWYDACLSLVPLSNTAVRRDALEARSRCLSHVGRTDEALQTAHTLGTIATNMDHDCVVHTLVAAIQRQAGHLQGELSALTRLTSLRPLDAWHWRRLAAIYQELSRCARSSVQCNGEQSHSDSDGHSNGGSSCGSGSSRNCDTHRPSDNSDPSTACGFQSCIHSDSHDASTCALPNVGDEAAKRMSENNKCATDVCTKAAAASAGDAESMELMSGSPAVTDEPERWRLYACACRVRARLLLQLSSASQSAFILDRNLEAQANITSDLEKSGVGETTLMCMAEVLGEDLVTLGTTGDESQVTDEARSHDDTPNSIGQFEKRWFGRLYGVAHGGPVATLRASGD</sequence>
<reference evidence="3" key="1">
    <citation type="submission" date="2025-08" db="UniProtKB">
        <authorList>
            <consortium name="RefSeq"/>
        </authorList>
    </citation>
    <scope>IDENTIFICATION</scope>
    <source>
        <tissue evidence="3">Sperm</tissue>
    </source>
</reference>
<organism evidence="2 3">
    <name type="scientific">Petromyzon marinus</name>
    <name type="common">Sea lamprey</name>
    <dbReference type="NCBI Taxonomy" id="7757"/>
    <lineage>
        <taxon>Eukaryota</taxon>
        <taxon>Metazoa</taxon>
        <taxon>Chordata</taxon>
        <taxon>Craniata</taxon>
        <taxon>Vertebrata</taxon>
        <taxon>Cyclostomata</taxon>
        <taxon>Hyperoartia</taxon>
        <taxon>Petromyzontiformes</taxon>
        <taxon>Petromyzontidae</taxon>
        <taxon>Petromyzon</taxon>
    </lineage>
</organism>
<gene>
    <name evidence="3" type="primary">LOC116946491</name>
</gene>
<dbReference type="KEGG" id="pmrn:116946491"/>
<dbReference type="SUPFAM" id="SSF48452">
    <property type="entry name" value="TPR-like"/>
    <property type="match status" value="1"/>
</dbReference>
<protein>
    <submittedName>
        <fullName evidence="3">Uncharacterized protein C8orf76 homolog</fullName>
    </submittedName>
</protein>
<dbReference type="Pfam" id="PF17826">
    <property type="entry name" value="DUF5588"/>
    <property type="match status" value="1"/>
</dbReference>
<dbReference type="Gene3D" id="1.25.40.10">
    <property type="entry name" value="Tetratricopeptide repeat domain"/>
    <property type="match status" value="1"/>
</dbReference>
<evidence type="ECO:0000256" key="1">
    <source>
        <dbReference type="SAM" id="MobiDB-lite"/>
    </source>
</evidence>
<accession>A0AAJ7TIT0</accession>
<dbReference type="Proteomes" id="UP001318040">
    <property type="component" value="Chromosome 27"/>
</dbReference>